<dbReference type="GO" id="GO:0003700">
    <property type="term" value="F:DNA-binding transcription factor activity"/>
    <property type="evidence" value="ECO:0007669"/>
    <property type="project" value="InterPro"/>
</dbReference>
<dbReference type="PANTHER" id="PTHR30419:SF8">
    <property type="entry name" value="NITROGEN ASSIMILATION TRANSCRIPTIONAL ACTIVATOR-RELATED"/>
    <property type="match status" value="1"/>
</dbReference>
<dbReference type="Gene3D" id="3.40.190.290">
    <property type="match status" value="1"/>
</dbReference>
<dbReference type="Pfam" id="PF00126">
    <property type="entry name" value="HTH_1"/>
    <property type="match status" value="1"/>
</dbReference>
<evidence type="ECO:0000313" key="6">
    <source>
        <dbReference type="EMBL" id="AML51339.1"/>
    </source>
</evidence>
<keyword evidence="4" id="KW-0804">Transcription</keyword>
<accession>A0A126V0Y1</accession>
<evidence type="ECO:0000256" key="4">
    <source>
        <dbReference type="ARBA" id="ARBA00023163"/>
    </source>
</evidence>
<dbReference type="Pfam" id="PF03466">
    <property type="entry name" value="LysR_substrate"/>
    <property type="match status" value="1"/>
</dbReference>
<dbReference type="AlphaFoldDB" id="A0A126V0Y1"/>
<dbReference type="GO" id="GO:0005829">
    <property type="term" value="C:cytosol"/>
    <property type="evidence" value="ECO:0007669"/>
    <property type="project" value="TreeGrafter"/>
</dbReference>
<dbReference type="SUPFAM" id="SSF46785">
    <property type="entry name" value="Winged helix' DNA-binding domain"/>
    <property type="match status" value="1"/>
</dbReference>
<gene>
    <name evidence="6" type="ORF">RC74_08805</name>
</gene>
<feature type="domain" description="HTH lysR-type" evidence="5">
    <location>
        <begin position="24"/>
        <end position="75"/>
    </location>
</feature>
<keyword evidence="3" id="KW-0238">DNA-binding</keyword>
<evidence type="ECO:0000313" key="7">
    <source>
        <dbReference type="Proteomes" id="UP000070371"/>
    </source>
</evidence>
<dbReference type="SUPFAM" id="SSF53850">
    <property type="entry name" value="Periplasmic binding protein-like II"/>
    <property type="match status" value="1"/>
</dbReference>
<protein>
    <recommendedName>
        <fullName evidence="5">HTH lysR-type domain-containing protein</fullName>
    </recommendedName>
</protein>
<dbReference type="InterPro" id="IPR050950">
    <property type="entry name" value="HTH-type_LysR_regulators"/>
</dbReference>
<dbReference type="KEGG" id="hat:RC74_08805"/>
<dbReference type="Proteomes" id="UP000070371">
    <property type="component" value="Chromosome"/>
</dbReference>
<dbReference type="Gene3D" id="1.10.10.10">
    <property type="entry name" value="Winged helix-like DNA-binding domain superfamily/Winged helix DNA-binding domain"/>
    <property type="match status" value="1"/>
</dbReference>
<dbReference type="RefSeq" id="WP_052274790.1">
    <property type="nucleotide sequence ID" value="NZ_CP014327.1"/>
</dbReference>
<dbReference type="InterPro" id="IPR000847">
    <property type="entry name" value="LysR_HTH_N"/>
</dbReference>
<sequence length="306" mass="33210">MTVCVANSATLTKGNTVRHLQIYRAIKTVAEQGSFRKASELLGISPSALVRQVKAVEEELGAEIFDRLSVGVRLSTVGEIYHRHFIGHLAELDRANGIVADMKGVRIGQVNLAVSAPFSLGFLPKEIAAFRERHPRVSFSVVTGDSDSINEMLLNGQADLGLILEPKPRSGVETILQEHGSISLVLGKGSKTVLYPHELEDHDVILPTNGTGMRNLLDTHFAQARLNIHQILEMDTLVPPHVSPLLSLQFWPTLALDADIVQQMGGQVGIMQSMPRCNIALCQIEGRPLPIAAARFVSQLSAKIGA</sequence>
<dbReference type="STRING" id="1579316.RC74_08805"/>
<dbReference type="GO" id="GO:0003677">
    <property type="term" value="F:DNA binding"/>
    <property type="evidence" value="ECO:0007669"/>
    <property type="project" value="UniProtKB-KW"/>
</dbReference>
<evidence type="ECO:0000259" key="5">
    <source>
        <dbReference type="PROSITE" id="PS50931"/>
    </source>
</evidence>
<reference evidence="6 7" key="1">
    <citation type="submission" date="2016-02" db="EMBL/GenBank/DDBJ databases">
        <title>Complete genome sequence of Halocynthiibacter arcticus PAMC 20958t from arctic marine sediment.</title>
        <authorList>
            <person name="Lee Y.M."/>
            <person name="Baek K."/>
            <person name="Lee H.K."/>
            <person name="Shin S.C."/>
        </authorList>
    </citation>
    <scope>NUCLEOTIDE SEQUENCE [LARGE SCALE GENOMIC DNA]</scope>
    <source>
        <strain evidence="6">PAMC 20958</strain>
    </source>
</reference>
<evidence type="ECO:0000256" key="2">
    <source>
        <dbReference type="ARBA" id="ARBA00023015"/>
    </source>
</evidence>
<evidence type="ECO:0000256" key="3">
    <source>
        <dbReference type="ARBA" id="ARBA00023125"/>
    </source>
</evidence>
<dbReference type="InterPro" id="IPR036390">
    <property type="entry name" value="WH_DNA-bd_sf"/>
</dbReference>
<dbReference type="InterPro" id="IPR036388">
    <property type="entry name" value="WH-like_DNA-bd_sf"/>
</dbReference>
<evidence type="ECO:0000256" key="1">
    <source>
        <dbReference type="ARBA" id="ARBA00009437"/>
    </source>
</evidence>
<organism evidence="6 7">
    <name type="scientific">Falsihalocynthiibacter arcticus</name>
    <dbReference type="NCBI Taxonomy" id="1579316"/>
    <lineage>
        <taxon>Bacteria</taxon>
        <taxon>Pseudomonadati</taxon>
        <taxon>Pseudomonadota</taxon>
        <taxon>Alphaproteobacteria</taxon>
        <taxon>Rhodobacterales</taxon>
        <taxon>Roseobacteraceae</taxon>
        <taxon>Falsihalocynthiibacter</taxon>
    </lineage>
</organism>
<dbReference type="EMBL" id="CP014327">
    <property type="protein sequence ID" value="AML51339.1"/>
    <property type="molecule type" value="Genomic_DNA"/>
</dbReference>
<dbReference type="OrthoDB" id="5297263at2"/>
<comment type="similarity">
    <text evidence="1">Belongs to the LysR transcriptional regulatory family.</text>
</comment>
<dbReference type="CDD" id="cd05466">
    <property type="entry name" value="PBP2_LTTR_substrate"/>
    <property type="match status" value="1"/>
</dbReference>
<name>A0A126V0Y1_9RHOB</name>
<keyword evidence="7" id="KW-1185">Reference proteome</keyword>
<keyword evidence="2" id="KW-0805">Transcription regulation</keyword>
<proteinExistence type="inferred from homology"/>
<dbReference type="InterPro" id="IPR005119">
    <property type="entry name" value="LysR_subst-bd"/>
</dbReference>
<dbReference type="PROSITE" id="PS50931">
    <property type="entry name" value="HTH_LYSR"/>
    <property type="match status" value="1"/>
</dbReference>
<dbReference type="PANTHER" id="PTHR30419">
    <property type="entry name" value="HTH-TYPE TRANSCRIPTIONAL REGULATOR YBHD"/>
    <property type="match status" value="1"/>
</dbReference>